<dbReference type="EMBL" id="CAJNOJ010000702">
    <property type="protein sequence ID" value="CAF1512182.1"/>
    <property type="molecule type" value="Genomic_DNA"/>
</dbReference>
<accession>A0A815TRU9</accession>
<keyword evidence="1" id="KW-0677">Repeat</keyword>
<evidence type="ECO:0000313" key="3">
    <source>
        <dbReference type="EMBL" id="CAF1512182.1"/>
    </source>
</evidence>
<dbReference type="Pfam" id="PF01436">
    <property type="entry name" value="NHL"/>
    <property type="match status" value="1"/>
</dbReference>
<dbReference type="CDD" id="cd05819">
    <property type="entry name" value="NHL"/>
    <property type="match status" value="1"/>
</dbReference>
<dbReference type="OrthoDB" id="342730at2759"/>
<gene>
    <name evidence="3" type="ORF">EDS130_LOCUS43319</name>
    <name evidence="2" type="ORF">XAT740_LOCUS29876</name>
</gene>
<dbReference type="InterPro" id="IPR011042">
    <property type="entry name" value="6-blade_b-propeller_TolB-like"/>
</dbReference>
<dbReference type="PANTHER" id="PTHR24104">
    <property type="entry name" value="E3 UBIQUITIN-PROTEIN LIGASE NHLRC1-RELATED"/>
    <property type="match status" value="1"/>
</dbReference>
<dbReference type="InterPro" id="IPR001258">
    <property type="entry name" value="NHL_repeat"/>
</dbReference>
<evidence type="ECO:0000256" key="1">
    <source>
        <dbReference type="ARBA" id="ARBA00022737"/>
    </source>
</evidence>
<protein>
    <submittedName>
        <fullName evidence="3">Uncharacterized protein</fullName>
    </submittedName>
</protein>
<proteinExistence type="predicted"/>
<dbReference type="PANTHER" id="PTHR24104:SF25">
    <property type="entry name" value="PROTEIN LIN-41"/>
    <property type="match status" value="1"/>
</dbReference>
<dbReference type="AlphaFoldDB" id="A0A815TRU9"/>
<dbReference type="Proteomes" id="UP000663852">
    <property type="component" value="Unassembled WGS sequence"/>
</dbReference>
<dbReference type="EMBL" id="CAJNOR010002628">
    <property type="protein sequence ID" value="CAF1320306.1"/>
    <property type="molecule type" value="Genomic_DNA"/>
</dbReference>
<evidence type="ECO:0000313" key="4">
    <source>
        <dbReference type="Proteomes" id="UP000663828"/>
    </source>
</evidence>
<dbReference type="SUPFAM" id="SSF101898">
    <property type="entry name" value="NHL repeat"/>
    <property type="match status" value="1"/>
</dbReference>
<keyword evidence="4" id="KW-1185">Reference proteome</keyword>
<dbReference type="Gene3D" id="2.120.10.30">
    <property type="entry name" value="TolB, C-terminal domain"/>
    <property type="match status" value="1"/>
</dbReference>
<sequence length="342" mass="38500">MLRCNNLDMTSLLLKLCRCEPTLKCQQCSYVKTIIPQRYDADNPNELPWPVSLYIDPYDRIFIVDKMCDRVLLMVAQDDIYSAAIAGDTENTKIYDRLFCPTSVYYEEENYSLIIADAGSRRIIRWLFTEGSIRRRFKAWWKNTQCETLIEDIDCFGIAVDDRGFLYVVDSVKGQVTRWPLRGVSGLLKLGVHGKVVAGGNGCGNCLDQLNNPSYIFVDQDYSIIISDTGNNRIMIWFEGSPSGKTLAGGRGRGNKLDQLSSPQGITFDNFGRVYIADAGNSRVVRWTPGATEGEILVDSSASKDEFNQVTDPRGFAWDNEGHLYVADAKIGRILKFKIDDS</sequence>
<dbReference type="GO" id="GO:0008270">
    <property type="term" value="F:zinc ion binding"/>
    <property type="evidence" value="ECO:0007669"/>
    <property type="project" value="UniProtKB-KW"/>
</dbReference>
<organism evidence="3 5">
    <name type="scientific">Adineta ricciae</name>
    <name type="common">Rotifer</name>
    <dbReference type="NCBI Taxonomy" id="249248"/>
    <lineage>
        <taxon>Eukaryota</taxon>
        <taxon>Metazoa</taxon>
        <taxon>Spiralia</taxon>
        <taxon>Gnathifera</taxon>
        <taxon>Rotifera</taxon>
        <taxon>Eurotatoria</taxon>
        <taxon>Bdelloidea</taxon>
        <taxon>Adinetida</taxon>
        <taxon>Adinetidae</taxon>
        <taxon>Adineta</taxon>
    </lineage>
</organism>
<evidence type="ECO:0000313" key="2">
    <source>
        <dbReference type="EMBL" id="CAF1320306.1"/>
    </source>
</evidence>
<evidence type="ECO:0000313" key="5">
    <source>
        <dbReference type="Proteomes" id="UP000663852"/>
    </source>
</evidence>
<dbReference type="InterPro" id="IPR050952">
    <property type="entry name" value="TRIM-NHL_E3_ligases"/>
</dbReference>
<comment type="caution">
    <text evidence="3">The sequence shown here is derived from an EMBL/GenBank/DDBJ whole genome shotgun (WGS) entry which is preliminary data.</text>
</comment>
<dbReference type="Proteomes" id="UP000663828">
    <property type="component" value="Unassembled WGS sequence"/>
</dbReference>
<name>A0A815TRU9_ADIRI</name>
<reference evidence="3" key="1">
    <citation type="submission" date="2021-02" db="EMBL/GenBank/DDBJ databases">
        <authorList>
            <person name="Nowell W R."/>
        </authorList>
    </citation>
    <scope>NUCLEOTIDE SEQUENCE</scope>
</reference>